<feature type="transmembrane region" description="Helical" evidence="7">
    <location>
        <begin position="12"/>
        <end position="34"/>
    </location>
</feature>
<feature type="transmembrane region" description="Helical" evidence="7">
    <location>
        <begin position="54"/>
        <end position="80"/>
    </location>
</feature>
<dbReference type="AlphaFoldDB" id="A0AAE3P2B4"/>
<evidence type="ECO:0000313" key="10">
    <source>
        <dbReference type="Proteomes" id="UP001221302"/>
    </source>
</evidence>
<dbReference type="GO" id="GO:0005886">
    <property type="term" value="C:plasma membrane"/>
    <property type="evidence" value="ECO:0007669"/>
    <property type="project" value="UniProtKB-SubCell"/>
</dbReference>
<reference evidence="9" key="1">
    <citation type="submission" date="2023-03" db="EMBL/GenBank/DDBJ databases">
        <title>Stygiobacter electus gen. nov., sp. nov., facultatively anaerobic thermotolerant bacterium of the class Ignavibacteria from a well of Yessentuki mineral water deposit.</title>
        <authorList>
            <person name="Podosokorskaya O.A."/>
            <person name="Elcheninov A.G."/>
            <person name="Petrova N.F."/>
            <person name="Zavarzina D.G."/>
            <person name="Kublanov I.V."/>
            <person name="Merkel A.Y."/>
        </authorList>
    </citation>
    <scope>NUCLEOTIDE SEQUENCE</scope>
    <source>
        <strain evidence="9">09-Me</strain>
    </source>
</reference>
<name>A0AAE3P2B4_9BACT</name>
<evidence type="ECO:0000256" key="6">
    <source>
        <dbReference type="ARBA" id="ARBA00023136"/>
    </source>
</evidence>
<dbReference type="SUPFAM" id="SSF161098">
    <property type="entry name" value="MetI-like"/>
    <property type="match status" value="1"/>
</dbReference>
<dbReference type="GO" id="GO:0055085">
    <property type="term" value="P:transmembrane transport"/>
    <property type="evidence" value="ECO:0007669"/>
    <property type="project" value="InterPro"/>
</dbReference>
<evidence type="ECO:0000313" key="9">
    <source>
        <dbReference type="EMBL" id="MDF1612789.1"/>
    </source>
</evidence>
<dbReference type="Proteomes" id="UP001221302">
    <property type="component" value="Unassembled WGS sequence"/>
</dbReference>
<feature type="domain" description="ABC transmembrane type-1" evidence="8">
    <location>
        <begin position="54"/>
        <end position="253"/>
    </location>
</feature>
<accession>A0AAE3P2B4</accession>
<comment type="caution">
    <text evidence="9">The sequence shown here is derived from an EMBL/GenBank/DDBJ whole genome shotgun (WGS) entry which is preliminary data.</text>
</comment>
<comment type="subcellular location">
    <subcellularLocation>
        <location evidence="1 7">Cell membrane</location>
        <topology evidence="1 7">Multi-pass membrane protein</topology>
    </subcellularLocation>
</comment>
<organism evidence="9 10">
    <name type="scientific">Stygiobacter electus</name>
    <dbReference type="NCBI Taxonomy" id="3032292"/>
    <lineage>
        <taxon>Bacteria</taxon>
        <taxon>Pseudomonadati</taxon>
        <taxon>Ignavibacteriota</taxon>
        <taxon>Ignavibacteria</taxon>
        <taxon>Ignavibacteriales</taxon>
        <taxon>Melioribacteraceae</taxon>
        <taxon>Stygiobacter</taxon>
    </lineage>
</organism>
<dbReference type="InterPro" id="IPR035906">
    <property type="entry name" value="MetI-like_sf"/>
</dbReference>
<dbReference type="RefSeq" id="WP_321536560.1">
    <property type="nucleotide sequence ID" value="NZ_JARGDL010000018.1"/>
</dbReference>
<dbReference type="InterPro" id="IPR000515">
    <property type="entry name" value="MetI-like"/>
</dbReference>
<keyword evidence="10" id="KW-1185">Reference proteome</keyword>
<evidence type="ECO:0000256" key="3">
    <source>
        <dbReference type="ARBA" id="ARBA00022475"/>
    </source>
</evidence>
<dbReference type="PANTHER" id="PTHR30183:SF3">
    <property type="entry name" value="MOLYBDENUM TRANSPORT SYSTEM PERMEASE PROTEIN MODB"/>
    <property type="match status" value="1"/>
</dbReference>
<dbReference type="CDD" id="cd06261">
    <property type="entry name" value="TM_PBP2"/>
    <property type="match status" value="1"/>
</dbReference>
<keyword evidence="5 7" id="KW-1133">Transmembrane helix</keyword>
<keyword evidence="3" id="KW-1003">Cell membrane</keyword>
<keyword evidence="6 7" id="KW-0472">Membrane</keyword>
<evidence type="ECO:0000256" key="5">
    <source>
        <dbReference type="ARBA" id="ARBA00022989"/>
    </source>
</evidence>
<evidence type="ECO:0000256" key="4">
    <source>
        <dbReference type="ARBA" id="ARBA00022692"/>
    </source>
</evidence>
<evidence type="ECO:0000259" key="8">
    <source>
        <dbReference type="PROSITE" id="PS50928"/>
    </source>
</evidence>
<evidence type="ECO:0000256" key="7">
    <source>
        <dbReference type="RuleBase" id="RU363032"/>
    </source>
</evidence>
<feature type="transmembrane region" description="Helical" evidence="7">
    <location>
        <begin position="125"/>
        <end position="150"/>
    </location>
</feature>
<feature type="transmembrane region" description="Helical" evidence="7">
    <location>
        <begin position="92"/>
        <end position="113"/>
    </location>
</feature>
<dbReference type="Pfam" id="PF00528">
    <property type="entry name" value="BPD_transp_1"/>
    <property type="match status" value="1"/>
</dbReference>
<comment type="similarity">
    <text evidence="7">Belongs to the binding-protein-dependent transport system permease family.</text>
</comment>
<evidence type="ECO:0000256" key="2">
    <source>
        <dbReference type="ARBA" id="ARBA00022448"/>
    </source>
</evidence>
<dbReference type="Gene3D" id="1.10.3720.10">
    <property type="entry name" value="MetI-like"/>
    <property type="match status" value="1"/>
</dbReference>
<evidence type="ECO:0000256" key="1">
    <source>
        <dbReference type="ARBA" id="ARBA00004651"/>
    </source>
</evidence>
<keyword evidence="2 7" id="KW-0813">Transport</keyword>
<proteinExistence type="inferred from homology"/>
<dbReference type="PROSITE" id="PS50928">
    <property type="entry name" value="ABC_TM1"/>
    <property type="match status" value="1"/>
</dbReference>
<sequence length="260" mass="28854">MIKNFRKNNIDLLFIFLSGVVLLFIASPIIGLYFNSTLNGLIETTTDVEVQESIWLTLWTSMLGTIVFSFFAIPLAYLLARKNFPLKNFVNGIIDLPIIIPHTAAGIALLGILNRNTFIGKIAETFGLSFIGNSTGIILAMSFVSIPFLINSARDGFLSVPERLEKVALTLGASKTKVFFSISLPLAWRSVLSGLILMWARGMSEFGAVIIIAYNPKVTPILIYERFTTYGLKYAVPVTVIFISISLMIFIFLKVIKKKN</sequence>
<feature type="transmembrane region" description="Helical" evidence="7">
    <location>
        <begin position="234"/>
        <end position="256"/>
    </location>
</feature>
<dbReference type="PANTHER" id="PTHR30183">
    <property type="entry name" value="MOLYBDENUM TRANSPORT SYSTEM PERMEASE PROTEIN MODB"/>
    <property type="match status" value="1"/>
</dbReference>
<dbReference type="EMBL" id="JARGDL010000018">
    <property type="protein sequence ID" value="MDF1612789.1"/>
    <property type="molecule type" value="Genomic_DNA"/>
</dbReference>
<protein>
    <submittedName>
        <fullName evidence="9">ABC transporter permease</fullName>
    </submittedName>
</protein>
<gene>
    <name evidence="9" type="ORF">P0M35_11555</name>
</gene>
<keyword evidence="4 7" id="KW-0812">Transmembrane</keyword>